<dbReference type="EMBL" id="VHJK01000001">
    <property type="protein sequence ID" value="TRD10902.1"/>
    <property type="molecule type" value="Genomic_DNA"/>
</dbReference>
<dbReference type="PROSITE" id="PS50293">
    <property type="entry name" value="TPR_REGION"/>
    <property type="match status" value="1"/>
</dbReference>
<dbReference type="SMART" id="SM00028">
    <property type="entry name" value="TPR"/>
    <property type="match status" value="1"/>
</dbReference>
<feature type="domain" description="Beta-lactamase-related" evidence="5">
    <location>
        <begin position="50"/>
        <end position="354"/>
    </location>
</feature>
<dbReference type="InterPro" id="IPR019734">
    <property type="entry name" value="TPR_rpt"/>
</dbReference>
<dbReference type="Pfam" id="PF07719">
    <property type="entry name" value="TPR_2"/>
    <property type="match status" value="1"/>
</dbReference>
<dbReference type="Proteomes" id="UP000316343">
    <property type="component" value="Unassembled WGS sequence"/>
</dbReference>
<evidence type="ECO:0000313" key="7">
    <source>
        <dbReference type="Proteomes" id="UP000316343"/>
    </source>
</evidence>
<feature type="repeat" description="TPR" evidence="3">
    <location>
        <begin position="445"/>
        <end position="478"/>
    </location>
</feature>
<dbReference type="SUPFAM" id="SSF56601">
    <property type="entry name" value="beta-lactamase/transpeptidase-like"/>
    <property type="match status" value="1"/>
</dbReference>
<keyword evidence="1" id="KW-0677">Repeat</keyword>
<proteinExistence type="predicted"/>
<dbReference type="PANTHER" id="PTHR46825:SF9">
    <property type="entry name" value="BETA-LACTAMASE-RELATED DOMAIN-CONTAINING PROTEIN"/>
    <property type="match status" value="1"/>
</dbReference>
<dbReference type="Pfam" id="PF00144">
    <property type="entry name" value="Beta-lactamase"/>
    <property type="match status" value="1"/>
</dbReference>
<dbReference type="PANTHER" id="PTHR46825">
    <property type="entry name" value="D-ALANYL-D-ALANINE-CARBOXYPEPTIDASE/ENDOPEPTIDASE AMPH"/>
    <property type="match status" value="1"/>
</dbReference>
<keyword evidence="4" id="KW-0732">Signal</keyword>
<dbReference type="PROSITE" id="PS50005">
    <property type="entry name" value="TPR"/>
    <property type="match status" value="1"/>
</dbReference>
<dbReference type="PROSITE" id="PS51257">
    <property type="entry name" value="PROKAR_LIPOPROTEIN"/>
    <property type="match status" value="1"/>
</dbReference>
<keyword evidence="2 3" id="KW-0802">TPR repeat</keyword>
<dbReference type="OrthoDB" id="9804448at2"/>
<dbReference type="InterPro" id="IPR013105">
    <property type="entry name" value="TPR_2"/>
</dbReference>
<dbReference type="InterPro" id="IPR012338">
    <property type="entry name" value="Beta-lactam/transpept-like"/>
</dbReference>
<evidence type="ECO:0000256" key="1">
    <source>
        <dbReference type="ARBA" id="ARBA00022737"/>
    </source>
</evidence>
<comment type="caution">
    <text evidence="6">The sequence shown here is derived from an EMBL/GenBank/DDBJ whole genome shotgun (WGS) entry which is preliminary data.</text>
</comment>
<evidence type="ECO:0000256" key="2">
    <source>
        <dbReference type="ARBA" id="ARBA00022803"/>
    </source>
</evidence>
<evidence type="ECO:0000313" key="6">
    <source>
        <dbReference type="EMBL" id="TRD10902.1"/>
    </source>
</evidence>
<keyword evidence="7" id="KW-1185">Reference proteome</keyword>
<dbReference type="InterPro" id="IPR050491">
    <property type="entry name" value="AmpC-like"/>
</dbReference>
<dbReference type="AlphaFoldDB" id="A0A547P9S6"/>
<dbReference type="InterPro" id="IPR011990">
    <property type="entry name" value="TPR-like_helical_dom_sf"/>
</dbReference>
<dbReference type="InterPro" id="IPR001466">
    <property type="entry name" value="Beta-lactam-related"/>
</dbReference>
<protein>
    <submittedName>
        <fullName evidence="6">Tetratricopeptide repeat protein</fullName>
    </submittedName>
</protein>
<reference evidence="6 7" key="1">
    <citation type="submission" date="2019-06" db="EMBL/GenBank/DDBJ databases">
        <title>Erythrobacter insulae sp. nov., isolated from a tidal flat.</title>
        <authorList>
            <person name="Yoon J.-H."/>
        </authorList>
    </citation>
    <scope>NUCLEOTIDE SEQUENCE [LARGE SCALE GENOMIC DNA]</scope>
    <source>
        <strain evidence="6 7">JBTF-M21</strain>
    </source>
</reference>
<gene>
    <name evidence="6" type="ORF">FGU71_02845</name>
</gene>
<feature type="signal peptide" evidence="4">
    <location>
        <begin position="1"/>
        <end position="23"/>
    </location>
</feature>
<organism evidence="6 7">
    <name type="scientific">Erythrobacter insulae</name>
    <dbReference type="NCBI Taxonomy" id="2584124"/>
    <lineage>
        <taxon>Bacteria</taxon>
        <taxon>Pseudomonadati</taxon>
        <taxon>Pseudomonadota</taxon>
        <taxon>Alphaproteobacteria</taxon>
        <taxon>Sphingomonadales</taxon>
        <taxon>Erythrobacteraceae</taxon>
        <taxon>Erythrobacter/Porphyrobacter group</taxon>
        <taxon>Erythrobacter</taxon>
    </lineage>
</organism>
<evidence type="ECO:0000259" key="5">
    <source>
        <dbReference type="Pfam" id="PF00144"/>
    </source>
</evidence>
<dbReference type="Gene3D" id="1.25.40.10">
    <property type="entry name" value="Tetratricopeptide repeat domain"/>
    <property type="match status" value="1"/>
</dbReference>
<accession>A0A547P9S6</accession>
<name>A0A547P9S6_9SPHN</name>
<evidence type="ECO:0000256" key="4">
    <source>
        <dbReference type="SAM" id="SignalP"/>
    </source>
</evidence>
<evidence type="ECO:0000256" key="3">
    <source>
        <dbReference type="PROSITE-ProRule" id="PRU00339"/>
    </source>
</evidence>
<feature type="chain" id="PRO_5022080144" evidence="4">
    <location>
        <begin position="24"/>
        <end position="493"/>
    </location>
</feature>
<dbReference type="SUPFAM" id="SSF48452">
    <property type="entry name" value="TPR-like"/>
    <property type="match status" value="1"/>
</dbReference>
<dbReference type="Gene3D" id="3.40.710.10">
    <property type="entry name" value="DD-peptidase/beta-lactamase superfamily"/>
    <property type="match status" value="1"/>
</dbReference>
<sequence>MRIAAILTAVAGVMLACATPAMAEPNRAEPSIAEPNKADLNELLDKYASDDGFNGTVLIARNGKIIIRKSYGLANVELGVPNNPSLTYRVGSVTKPFTATLTFALIEKGQLRLDGTLGEYLPDLYAGTVVADVTLAQLLSHISGITDVPQRFEDPFYQTTARMTFEPKQYAKEWIKPELVEQPGTRWRYNNNAFLLVGAIISEVTGKSYAANMQEHVFGPAGMTSSGVANKDDVVPGLANGYARDEDENPVKPLYMDPGVFYAAAGIYSTAEDMLRFDQALYGNKIMSEAQRKLMHSPQVPFYAYGWGVGSYDLPDGSKLPVVEHTGSVPGYQSNYVHSERNRDFVFVVSNYWQGSLVQGMGRDLMEVLNGKPPKKIADLLLPALESDGLSAMIAAYEGLGETAADYDLGESAMNKFGYTLVGDKNLAAAITVFEWNVAAYPASANAHDSLGEAYRATGRNAEALASYRRALELDPESESAKTNIAELEAGSK</sequence>